<dbReference type="EMBL" id="CAJNOL010000143">
    <property type="protein sequence ID" value="CAF0882098.1"/>
    <property type="molecule type" value="Genomic_DNA"/>
</dbReference>
<reference evidence="1" key="1">
    <citation type="submission" date="2021-02" db="EMBL/GenBank/DDBJ databases">
        <authorList>
            <person name="Nowell W R."/>
        </authorList>
    </citation>
    <scope>NUCLEOTIDE SEQUENCE</scope>
</reference>
<name>A0A813YCE6_9BILA</name>
<evidence type="ECO:0000313" key="1">
    <source>
        <dbReference type="EMBL" id="CAF0882098.1"/>
    </source>
</evidence>
<dbReference type="PANTHER" id="PTHR47160:SF10">
    <property type="entry name" value="MULE TRANSPOSASE DOMAIN-CONTAINING PROTEIN"/>
    <property type="match status" value="1"/>
</dbReference>
<protein>
    <recommendedName>
        <fullName evidence="3">MULE transposase domain-containing protein</fullName>
    </recommendedName>
</protein>
<comment type="caution">
    <text evidence="1">The sequence shown here is derived from an EMBL/GenBank/DDBJ whole genome shotgun (WGS) entry which is preliminary data.</text>
</comment>
<sequence>MDARAKMGEESKSSNRSAHDLIAGVVGSLSGQTIASLPDLHNLKRTIRRIRQKAQNSNPLPSSLKTLSIPSHLTKTTSNKTFLQYDSGPKRKAKKCYDQMFKAIHDLKPNLDPANVSIDFEVAAISSIRTTFPGANINGCFFHLCQSVYRAVVRLGLKTDYSNDQVFAQYIRAIPALAFLKVNDVIDTFEKLEEQFPVKGKLVLLYFEETYIGGKKRGTQSRKKPVFEVTSWNVHERTMNGYHRTNNIIEGWNNRFSSLVDGVHPNMWKFLESLKKEQSYVEAQLHQAEAGVRRRKNIITERREKRILNILNESSTTNLEKILSLANNISLKSS</sequence>
<dbReference type="Proteomes" id="UP000663870">
    <property type="component" value="Unassembled WGS sequence"/>
</dbReference>
<keyword evidence="2" id="KW-1185">Reference proteome</keyword>
<gene>
    <name evidence="1" type="ORF">JXQ802_LOCUS8208</name>
</gene>
<dbReference type="PANTHER" id="PTHR47160">
    <property type="entry name" value="PUTATIVE-RELATED"/>
    <property type="match status" value="1"/>
</dbReference>
<dbReference type="AlphaFoldDB" id="A0A813YCE6"/>
<proteinExistence type="predicted"/>
<evidence type="ECO:0008006" key="3">
    <source>
        <dbReference type="Google" id="ProtNLM"/>
    </source>
</evidence>
<accession>A0A813YCE6</accession>
<evidence type="ECO:0000313" key="2">
    <source>
        <dbReference type="Proteomes" id="UP000663870"/>
    </source>
</evidence>
<organism evidence="1 2">
    <name type="scientific">Rotaria sordida</name>
    <dbReference type="NCBI Taxonomy" id="392033"/>
    <lineage>
        <taxon>Eukaryota</taxon>
        <taxon>Metazoa</taxon>
        <taxon>Spiralia</taxon>
        <taxon>Gnathifera</taxon>
        <taxon>Rotifera</taxon>
        <taxon>Eurotatoria</taxon>
        <taxon>Bdelloidea</taxon>
        <taxon>Philodinida</taxon>
        <taxon>Philodinidae</taxon>
        <taxon>Rotaria</taxon>
    </lineage>
</organism>